<accession>X8DG47</accession>
<dbReference type="GO" id="GO:0032790">
    <property type="term" value="P:ribosome disassembly"/>
    <property type="evidence" value="ECO:0007669"/>
    <property type="project" value="TreeGrafter"/>
</dbReference>
<name>X8DG47_9MYCO</name>
<dbReference type="SMART" id="SM00889">
    <property type="entry name" value="EFG_IV"/>
    <property type="match status" value="1"/>
</dbReference>
<dbReference type="InterPro" id="IPR005225">
    <property type="entry name" value="Small_GTP-bd"/>
</dbReference>
<dbReference type="CDD" id="cd01434">
    <property type="entry name" value="EFG_mtEFG1_IV"/>
    <property type="match status" value="1"/>
</dbReference>
<evidence type="ECO:0000256" key="1">
    <source>
        <dbReference type="ARBA" id="ARBA00005870"/>
    </source>
</evidence>
<dbReference type="InterPro" id="IPR047872">
    <property type="entry name" value="EFG_IV"/>
</dbReference>
<proteinExistence type="inferred from homology"/>
<dbReference type="Pfam" id="PF03764">
    <property type="entry name" value="EFG_IV"/>
    <property type="match status" value="1"/>
</dbReference>
<sequence>MERSLRVLDGAVAVFDGKEGVEPQSEQVWRQADKYDVPRICFVNKMDKLGADFYFTVQTIKDRLGAKPLVIQLPIGAENDFEGIIDLVEMNAKVWRGETKLGESYETVEIPADLADKAAEYRNELLETVAESDEALLEKYLGGEELSIDEIKAGIRKLTVASELYPVLCGSAFKNKGVQPMLDAVIDYLPSPLDVESVKGHVPGHEDQEIERKPSTDEPFSALAFKIAVHPFFGKLTYVRVYSGKIESGAQVVNATKGKKERLGKLFQMHANKENPVETAAAGHIYAVIGLKDTTTGDTLCDPNSQIVLESMTFPDPVIEVAIEPKTKTDQEKLGTAIQKLAEEDPTFKVKLDQETGQTVIGGMGELHLDILVDRMRREFKVEANVGKPQVAYRETIRKKVENVEFTHKKQTGGSGQFAKVIVTVEPLVDAEDGATYEFENKVTGGRVPREYIPSVDAGAQDAMQYGILAGYPLVNIKVTLLDGAYHDVDSSEMAFKIAGSQALKKAAQAAQPVILEPLMAVEVITPEDYMGDVIGDLNSRRGQIQAMEERSGARVVKAQVPLSEMFGYVGDLRSKTQGRANYSMVFDSYAEVPANVSKEIIAKATGE</sequence>
<reference evidence="10 11" key="1">
    <citation type="submission" date="2013-12" db="EMBL/GenBank/DDBJ databases">
        <authorList>
            <person name="Zelazny A."/>
            <person name="Olivier K."/>
            <person name="Holland S."/>
            <person name="Lenaerts A."/>
            <person name="Ordway D."/>
            <person name="DeGroote M.A."/>
            <person name="Parker T."/>
            <person name="Sizemore C."/>
            <person name="Tallon L.J."/>
            <person name="Sadzewicz L.K."/>
            <person name="Sengamalay N."/>
            <person name="Fraser C.M."/>
            <person name="Hine E."/>
            <person name="Shefchek K.A."/>
            <person name="Das S.P."/>
            <person name="Tettelin H."/>
        </authorList>
    </citation>
    <scope>NUCLEOTIDE SEQUENCE [LARGE SCALE GENOMIC DNA]</scope>
    <source>
        <strain evidence="10 11">1513</strain>
    </source>
</reference>
<dbReference type="InterPro" id="IPR000640">
    <property type="entry name" value="EFG_V-like"/>
</dbReference>
<dbReference type="FunFam" id="3.30.230.10:FF:000003">
    <property type="entry name" value="Elongation factor G"/>
    <property type="match status" value="1"/>
</dbReference>
<dbReference type="NCBIfam" id="TIGR00231">
    <property type="entry name" value="small_GTP"/>
    <property type="match status" value="1"/>
</dbReference>
<organism evidence="10 11">
    <name type="scientific">Mycobacteroides abscessus subsp. bolletii 1513</name>
    <dbReference type="NCBI Taxonomy" id="1299321"/>
    <lineage>
        <taxon>Bacteria</taxon>
        <taxon>Bacillati</taxon>
        <taxon>Actinomycetota</taxon>
        <taxon>Actinomycetes</taxon>
        <taxon>Mycobacteriales</taxon>
        <taxon>Mycobacteriaceae</taxon>
        <taxon>Mycobacteroides</taxon>
        <taxon>Mycobacteroides abscessus</taxon>
    </lineage>
</organism>
<keyword evidence="2 7" id="KW-0547">Nucleotide-binding</keyword>
<dbReference type="InterPro" id="IPR005517">
    <property type="entry name" value="Transl_elong_EFG/EF2_IV"/>
</dbReference>
<dbReference type="InterPro" id="IPR027417">
    <property type="entry name" value="P-loop_NTPase"/>
</dbReference>
<dbReference type="InterPro" id="IPR004540">
    <property type="entry name" value="Transl_elong_EFG/EF2"/>
</dbReference>
<dbReference type="Pfam" id="PF00679">
    <property type="entry name" value="EFG_C"/>
    <property type="match status" value="1"/>
</dbReference>
<dbReference type="FunFam" id="2.40.30.10:FF:000006">
    <property type="entry name" value="Elongation factor G"/>
    <property type="match status" value="1"/>
</dbReference>
<keyword evidence="5 7" id="KW-0342">GTP-binding</keyword>
<dbReference type="SUPFAM" id="SSF54211">
    <property type="entry name" value="Ribosomal protein S5 domain 2-like"/>
    <property type="match status" value="1"/>
</dbReference>
<dbReference type="Pfam" id="PF00009">
    <property type="entry name" value="GTP_EFTU"/>
    <property type="match status" value="1"/>
</dbReference>
<dbReference type="PROSITE" id="PS51722">
    <property type="entry name" value="G_TR_2"/>
    <property type="match status" value="1"/>
</dbReference>
<dbReference type="EMBL" id="JAOJ01000003">
    <property type="protein sequence ID" value="EUA66450.1"/>
    <property type="molecule type" value="Genomic_DNA"/>
</dbReference>
<dbReference type="InterPro" id="IPR009000">
    <property type="entry name" value="Transl_B-barrel_sf"/>
</dbReference>
<dbReference type="InterPro" id="IPR014721">
    <property type="entry name" value="Ribsml_uS5_D2-typ_fold_subgr"/>
</dbReference>
<dbReference type="Gene3D" id="3.30.70.240">
    <property type="match status" value="1"/>
</dbReference>
<dbReference type="InterPro" id="IPR009022">
    <property type="entry name" value="EFG_III"/>
</dbReference>
<evidence type="ECO:0000259" key="9">
    <source>
        <dbReference type="PROSITE" id="PS51722"/>
    </source>
</evidence>
<gene>
    <name evidence="7 10" type="primary">fusA</name>
    <name evidence="10" type="ORF">I540_4541</name>
</gene>
<evidence type="ECO:0000256" key="4">
    <source>
        <dbReference type="ARBA" id="ARBA00022917"/>
    </source>
</evidence>
<evidence type="ECO:0000256" key="8">
    <source>
        <dbReference type="NCBIfam" id="TIGR00484"/>
    </source>
</evidence>
<dbReference type="CDD" id="cd03713">
    <property type="entry name" value="EFG_mtEFG_C"/>
    <property type="match status" value="1"/>
</dbReference>
<evidence type="ECO:0000313" key="10">
    <source>
        <dbReference type="EMBL" id="EUA66450.1"/>
    </source>
</evidence>
<dbReference type="CDD" id="cd16262">
    <property type="entry name" value="EFG_III"/>
    <property type="match status" value="1"/>
</dbReference>
<dbReference type="PANTHER" id="PTHR43261:SF1">
    <property type="entry name" value="RIBOSOME-RELEASING FACTOR 2, MITOCHONDRIAL"/>
    <property type="match status" value="1"/>
</dbReference>
<dbReference type="CDD" id="cd04088">
    <property type="entry name" value="EFG_mtEFG_II"/>
    <property type="match status" value="1"/>
</dbReference>
<feature type="domain" description="Tr-type G" evidence="9">
    <location>
        <begin position="1"/>
        <end position="193"/>
    </location>
</feature>
<comment type="subcellular location">
    <subcellularLocation>
        <location evidence="7">Cytoplasm</location>
    </subcellularLocation>
</comment>
<dbReference type="FunFam" id="3.30.70.870:FF:000001">
    <property type="entry name" value="Elongation factor G"/>
    <property type="match status" value="1"/>
</dbReference>
<comment type="caution">
    <text evidence="10">The sequence shown here is derived from an EMBL/GenBank/DDBJ whole genome shotgun (WGS) entry which is preliminary data.</text>
</comment>
<dbReference type="SUPFAM" id="SSF52540">
    <property type="entry name" value="P-loop containing nucleoside triphosphate hydrolases"/>
    <property type="match status" value="1"/>
</dbReference>
<dbReference type="GO" id="GO:0005737">
    <property type="term" value="C:cytoplasm"/>
    <property type="evidence" value="ECO:0007669"/>
    <property type="project" value="UniProtKB-SubCell"/>
</dbReference>
<dbReference type="GO" id="GO:0003924">
    <property type="term" value="F:GTPase activity"/>
    <property type="evidence" value="ECO:0007669"/>
    <property type="project" value="InterPro"/>
</dbReference>
<dbReference type="AlphaFoldDB" id="X8DG47"/>
<dbReference type="NCBIfam" id="TIGR00484">
    <property type="entry name" value="EF-G"/>
    <property type="match status" value="1"/>
</dbReference>
<dbReference type="GO" id="GO:0003746">
    <property type="term" value="F:translation elongation factor activity"/>
    <property type="evidence" value="ECO:0007669"/>
    <property type="project" value="UniProtKB-UniRule"/>
</dbReference>
<dbReference type="SUPFAM" id="SSF54980">
    <property type="entry name" value="EF-G C-terminal domain-like"/>
    <property type="match status" value="2"/>
</dbReference>
<dbReference type="SUPFAM" id="SSF50447">
    <property type="entry name" value="Translation proteins"/>
    <property type="match status" value="1"/>
</dbReference>
<evidence type="ECO:0000256" key="6">
    <source>
        <dbReference type="ARBA" id="ARBA00024731"/>
    </source>
</evidence>
<dbReference type="Pfam" id="PF03144">
    <property type="entry name" value="GTP_EFTU_D2"/>
    <property type="match status" value="1"/>
</dbReference>
<keyword evidence="4 7" id="KW-0648">Protein biosynthesis</keyword>
<dbReference type="Pfam" id="PF14492">
    <property type="entry name" value="EFG_III"/>
    <property type="match status" value="1"/>
</dbReference>
<dbReference type="InterPro" id="IPR000795">
    <property type="entry name" value="T_Tr_GTP-bd_dom"/>
</dbReference>
<keyword evidence="3 7" id="KW-0251">Elongation factor</keyword>
<evidence type="ECO:0000256" key="5">
    <source>
        <dbReference type="ARBA" id="ARBA00023134"/>
    </source>
</evidence>
<dbReference type="PANTHER" id="PTHR43261">
    <property type="entry name" value="TRANSLATION ELONGATION FACTOR G-RELATED"/>
    <property type="match status" value="1"/>
</dbReference>
<evidence type="ECO:0000256" key="2">
    <source>
        <dbReference type="ARBA" id="ARBA00022741"/>
    </source>
</evidence>
<dbReference type="FunFam" id="3.30.70.240:FF:000001">
    <property type="entry name" value="Elongation factor G"/>
    <property type="match status" value="1"/>
</dbReference>
<dbReference type="HAMAP" id="MF_00054_B">
    <property type="entry name" value="EF_G_EF_2_B"/>
    <property type="match status" value="1"/>
</dbReference>
<dbReference type="Gene3D" id="3.30.70.870">
    <property type="entry name" value="Elongation Factor G (Translational Gtpase), domain 3"/>
    <property type="match status" value="1"/>
</dbReference>
<dbReference type="NCBIfam" id="NF009381">
    <property type="entry name" value="PRK12740.1-5"/>
    <property type="match status" value="1"/>
</dbReference>
<dbReference type="Gene3D" id="3.40.50.300">
    <property type="entry name" value="P-loop containing nucleotide triphosphate hydrolases"/>
    <property type="match status" value="1"/>
</dbReference>
<dbReference type="InterPro" id="IPR035647">
    <property type="entry name" value="EFG_III/V"/>
</dbReference>
<dbReference type="InterPro" id="IPR020568">
    <property type="entry name" value="Ribosomal_Su5_D2-typ_SF"/>
</dbReference>
<dbReference type="InterPro" id="IPR004161">
    <property type="entry name" value="EFTu-like_2"/>
</dbReference>
<dbReference type="InterPro" id="IPR035649">
    <property type="entry name" value="EFG_V"/>
</dbReference>
<dbReference type="Proteomes" id="UP000023351">
    <property type="component" value="Unassembled WGS sequence"/>
</dbReference>
<comment type="function">
    <text evidence="6 7">Catalyzes the GTP-dependent ribosomal translocation step during translation elongation. During this step, the ribosome changes from the pre-translocational (PRE) to the post-translocational (POST) state as the newly formed A-site-bound peptidyl-tRNA and P-site-bound deacylated tRNA move to the P and E sites, respectively. Catalyzes the coordinated movement of the two tRNA molecules, the mRNA and conformational changes in the ribosome.</text>
</comment>
<feature type="binding site" evidence="7">
    <location>
        <begin position="44"/>
        <end position="47"/>
    </location>
    <ligand>
        <name>GTP</name>
        <dbReference type="ChEBI" id="CHEBI:37565"/>
    </ligand>
</feature>
<protein>
    <recommendedName>
        <fullName evidence="7 8">Elongation factor G</fullName>
        <shortName evidence="7">EF-G</shortName>
    </recommendedName>
</protein>
<evidence type="ECO:0000313" key="11">
    <source>
        <dbReference type="Proteomes" id="UP000023351"/>
    </source>
</evidence>
<dbReference type="InterPro" id="IPR041095">
    <property type="entry name" value="EFG_II"/>
</dbReference>
<dbReference type="Gene3D" id="2.40.30.10">
    <property type="entry name" value="Translation factors"/>
    <property type="match status" value="1"/>
</dbReference>
<comment type="similarity">
    <text evidence="1 7">Belongs to the TRAFAC class translation factor GTPase superfamily. Classic translation factor GTPase family. EF-G/EF-2 subfamily.</text>
</comment>
<keyword evidence="7" id="KW-0963">Cytoplasm</keyword>
<dbReference type="Gene3D" id="3.30.230.10">
    <property type="match status" value="1"/>
</dbReference>
<evidence type="ECO:0000256" key="3">
    <source>
        <dbReference type="ARBA" id="ARBA00022768"/>
    </source>
</evidence>
<dbReference type="GO" id="GO:0005525">
    <property type="term" value="F:GTP binding"/>
    <property type="evidence" value="ECO:0007669"/>
    <property type="project" value="UniProtKB-UniRule"/>
</dbReference>
<evidence type="ECO:0000256" key="7">
    <source>
        <dbReference type="HAMAP-Rule" id="MF_00054"/>
    </source>
</evidence>
<dbReference type="PATRIC" id="fig|1299321.3.peg.4378"/>
<comment type="caution">
    <text evidence="7">Lacks conserved residue(s) required for the propagation of feature annotation.</text>
</comment>
<dbReference type="SMART" id="SM00838">
    <property type="entry name" value="EFG_C"/>
    <property type="match status" value="1"/>
</dbReference>